<dbReference type="GO" id="GO:0009307">
    <property type="term" value="P:DNA restriction-modification system"/>
    <property type="evidence" value="ECO:0007669"/>
    <property type="project" value="InterPro"/>
</dbReference>
<feature type="domain" description="Restriction endonuclease type IV Mrr" evidence="1">
    <location>
        <begin position="208"/>
        <end position="322"/>
    </location>
</feature>
<dbReference type="InterPro" id="IPR052906">
    <property type="entry name" value="Type_IV_Methyl-Rstrct_Enzyme"/>
</dbReference>
<dbReference type="Pfam" id="PF04471">
    <property type="entry name" value="Mrr_cat"/>
    <property type="match status" value="1"/>
</dbReference>
<gene>
    <name evidence="2" type="ORF">SAMN05192563_1003232</name>
</gene>
<organism evidence="2 3">
    <name type="scientific">Paraburkholderia aspalathi</name>
    <dbReference type="NCBI Taxonomy" id="1324617"/>
    <lineage>
        <taxon>Bacteria</taxon>
        <taxon>Pseudomonadati</taxon>
        <taxon>Pseudomonadota</taxon>
        <taxon>Betaproteobacteria</taxon>
        <taxon>Burkholderiales</taxon>
        <taxon>Burkholderiaceae</taxon>
        <taxon>Paraburkholderia</taxon>
    </lineage>
</organism>
<dbReference type="AlphaFoldDB" id="A0A1I7AB31"/>
<dbReference type="InterPro" id="IPR027417">
    <property type="entry name" value="P-loop_NTPase"/>
</dbReference>
<dbReference type="GO" id="GO:0003677">
    <property type="term" value="F:DNA binding"/>
    <property type="evidence" value="ECO:0007669"/>
    <property type="project" value="InterPro"/>
</dbReference>
<dbReference type="InterPro" id="IPR011856">
    <property type="entry name" value="tRNA_endonuc-like_dom_sf"/>
</dbReference>
<dbReference type="RefSeq" id="WP_167378317.1">
    <property type="nucleotide sequence ID" value="NZ_FPBH01000003.1"/>
</dbReference>
<dbReference type="EMBL" id="FPBH01000003">
    <property type="protein sequence ID" value="SFT72153.1"/>
    <property type="molecule type" value="Genomic_DNA"/>
</dbReference>
<dbReference type="SUPFAM" id="SSF52540">
    <property type="entry name" value="P-loop containing nucleoside triphosphate hydrolases"/>
    <property type="match status" value="1"/>
</dbReference>
<proteinExistence type="predicted"/>
<dbReference type="PANTHER" id="PTHR30015:SF7">
    <property type="entry name" value="TYPE IV METHYL-DIRECTED RESTRICTION ENZYME ECOKMRR"/>
    <property type="match status" value="1"/>
</dbReference>
<accession>A0A1I7AB31</accession>
<evidence type="ECO:0000313" key="3">
    <source>
        <dbReference type="Proteomes" id="UP000198844"/>
    </source>
</evidence>
<dbReference type="Proteomes" id="UP000198844">
    <property type="component" value="Unassembled WGS sequence"/>
</dbReference>
<evidence type="ECO:0000259" key="1">
    <source>
        <dbReference type="Pfam" id="PF04471"/>
    </source>
</evidence>
<dbReference type="Gene3D" id="3.40.1350.10">
    <property type="match status" value="1"/>
</dbReference>
<sequence length="329" mass="36804">MGKTALALMFGQMYRDFFSAGVYHVHASPVESLDRTVDANVSHPSNPYLLVLDEIEARPVDDLQVEIQELRRVRPSARLICISRRQVSIPAFDSTIRLSGLSQSEFMELLAKAGTFAQSAESQGELFEALSGNVLATHIVADLLQTQRLSTREILLRLQGFSQSGIVDAHGNPMASDAPEAQRIIVDITSVSDQLLERVHANPEVMYKLPSRRFEEFVADVLDRLGYSITLTPPSKDGGKDIYAAKKDHLGSFLYVVECKRYAPENRVGVGLIRQLSGVVQAEQATAGIFITTSFFTKDAQKFQERIPHQMSLKDFFGIQEWLQEVFRR</sequence>
<dbReference type="SUPFAM" id="SSF52980">
    <property type="entry name" value="Restriction endonuclease-like"/>
    <property type="match status" value="1"/>
</dbReference>
<dbReference type="InterPro" id="IPR011335">
    <property type="entry name" value="Restrct_endonuc-II-like"/>
</dbReference>
<protein>
    <submittedName>
        <fullName evidence="2">Restriction system protein</fullName>
    </submittedName>
</protein>
<reference evidence="2 3" key="1">
    <citation type="submission" date="2016-10" db="EMBL/GenBank/DDBJ databases">
        <authorList>
            <person name="de Groot N.N."/>
        </authorList>
    </citation>
    <scope>NUCLEOTIDE SEQUENCE [LARGE SCALE GENOMIC DNA]</scope>
    <source>
        <strain evidence="2 3">LMG 27731</strain>
    </source>
</reference>
<evidence type="ECO:0000313" key="2">
    <source>
        <dbReference type="EMBL" id="SFT72153.1"/>
    </source>
</evidence>
<dbReference type="GO" id="GO:0015666">
    <property type="term" value="F:restriction endodeoxyribonuclease activity"/>
    <property type="evidence" value="ECO:0007669"/>
    <property type="project" value="TreeGrafter"/>
</dbReference>
<dbReference type="InterPro" id="IPR007560">
    <property type="entry name" value="Restrct_endonuc_IV_Mrr"/>
</dbReference>
<dbReference type="PANTHER" id="PTHR30015">
    <property type="entry name" value="MRR RESTRICTION SYSTEM PROTEIN"/>
    <property type="match status" value="1"/>
</dbReference>
<name>A0A1I7AB31_9BURK</name>